<reference evidence="2 3" key="1">
    <citation type="submission" date="2020-08" db="EMBL/GenBank/DDBJ databases">
        <title>Genomic Encyclopedia of Archaeal and Bacterial Type Strains, Phase II (KMG-II): from individual species to whole genera.</title>
        <authorList>
            <person name="Goeker M."/>
        </authorList>
    </citation>
    <scope>NUCLEOTIDE SEQUENCE [LARGE SCALE GENOMIC DNA]</scope>
    <source>
        <strain evidence="2 3">5AG</strain>
    </source>
</reference>
<dbReference type="EMBL" id="JACHZF010000038">
    <property type="protein sequence ID" value="MBB3332588.1"/>
    <property type="molecule type" value="Genomic_DNA"/>
</dbReference>
<keyword evidence="3" id="KW-1185">Reference proteome</keyword>
<evidence type="ECO:0000313" key="3">
    <source>
        <dbReference type="Proteomes" id="UP000553442"/>
    </source>
</evidence>
<name>A0A7W5PC86_9GAMM</name>
<evidence type="ECO:0000259" key="1">
    <source>
        <dbReference type="Pfam" id="PF14341"/>
    </source>
</evidence>
<dbReference type="RefSeq" id="WP_183334266.1">
    <property type="nucleotide sequence ID" value="NZ_JACHZF010000038.1"/>
</dbReference>
<organism evidence="2 3">
    <name type="scientific">Halomonas campaniensis</name>
    <dbReference type="NCBI Taxonomy" id="213554"/>
    <lineage>
        <taxon>Bacteria</taxon>
        <taxon>Pseudomonadati</taxon>
        <taxon>Pseudomonadota</taxon>
        <taxon>Gammaproteobacteria</taxon>
        <taxon>Oceanospirillales</taxon>
        <taxon>Halomonadaceae</taxon>
        <taxon>Halomonas</taxon>
    </lineage>
</organism>
<accession>A0A7W5PC86</accession>
<sequence length="644" mass="69391">MRSRHDKQKGIALVVTLVLLVVALLLGISSYQGSRLDESMAGNQRASSLSMMAAEFGASDVWEAVGPALFIEAPDPGDESYEDYMKEILSAFRDWMVGGGENEPDFLGQCVELRVTVQGENGQSRLENSCYSVSLSSEDDIENATEVVIDVHGMVNSGIVEDWGAHFSSGSLTSLPEALVARRVVRLSVGVMLGESLSPINLAGSISYYNGLDSQATITGEVIDGYVNPAISVKSRADAEAIVRNILKVKDNQSIPDDAVFVPFDSDDPDYGVFHDKSVISYDGEGNPVYDGNYGACTQQSSALCNYKGGIAAQLSAPILTDERVDNFDTFVTAAVTAVDNVGSELSSYKEPVWLTGDQAKNDVDLGGLGLAPEDFNVYFVTNQSQDSGIGYVRPVWDDYLIRDSDKYVGHTTGSEEDRMEKPLFELGGFNRKGVLIIDGDVQFNGNPEFEGLIVVLGDYTISGSGNLPFTGAIISAPYSVQFEAGGEFVNPYRVDGSLIASVVTGVDEEGNDIYEQQGVGSDARVVFDNDGKPVIVDSAGGLIDGVPVFIGDSDVPYEWGQVDEEGQPVISSVRKFDPAGFHVDGGGRQPYNYDYSVIQRAIDLLSDEARKELLIGQKRLDGSYEYGVKGWSEVLVPDALPYN</sequence>
<protein>
    <recommendedName>
        <fullName evidence="1">Type 4 fimbrial biogenesis protein PilX N-terminal domain-containing protein</fullName>
    </recommendedName>
</protein>
<dbReference type="AlphaFoldDB" id="A0A7W5PC86"/>
<evidence type="ECO:0000313" key="2">
    <source>
        <dbReference type="EMBL" id="MBB3332588.1"/>
    </source>
</evidence>
<feature type="domain" description="Type 4 fimbrial biogenesis protein PilX N-terminal" evidence="1">
    <location>
        <begin position="9"/>
        <end position="56"/>
    </location>
</feature>
<comment type="caution">
    <text evidence="2">The sequence shown here is derived from an EMBL/GenBank/DDBJ whole genome shotgun (WGS) entry which is preliminary data.</text>
</comment>
<gene>
    <name evidence="2" type="ORF">BDK63_003486</name>
</gene>
<dbReference type="Pfam" id="PF14341">
    <property type="entry name" value="PilX_N"/>
    <property type="match status" value="1"/>
</dbReference>
<dbReference type="Proteomes" id="UP000553442">
    <property type="component" value="Unassembled WGS sequence"/>
</dbReference>
<proteinExistence type="predicted"/>
<dbReference type="InterPro" id="IPR025746">
    <property type="entry name" value="PilX_N_dom"/>
</dbReference>